<proteinExistence type="predicted"/>
<evidence type="ECO:0000313" key="5">
    <source>
        <dbReference type="EMBL" id="ADR20711.1"/>
    </source>
</evidence>
<dbReference type="Gene3D" id="2.40.170.20">
    <property type="entry name" value="TonB-dependent receptor, beta-barrel domain"/>
    <property type="match status" value="1"/>
</dbReference>
<evidence type="ECO:0000256" key="1">
    <source>
        <dbReference type="ARBA" id="ARBA00004442"/>
    </source>
</evidence>
<reference evidence="5 6" key="1">
    <citation type="journal article" date="2011" name="Stand. Genomic Sci.">
        <title>Complete genome sequence of Marivirga tractuosa type strain (H-43).</title>
        <authorList>
            <person name="Pagani I."/>
            <person name="Chertkov O."/>
            <person name="Lapidus A."/>
            <person name="Lucas S."/>
            <person name="Del Rio T.G."/>
            <person name="Tice H."/>
            <person name="Copeland A."/>
            <person name="Cheng J.F."/>
            <person name="Nolan M."/>
            <person name="Saunders E."/>
            <person name="Pitluck S."/>
            <person name="Held B."/>
            <person name="Goodwin L."/>
            <person name="Liolios K."/>
            <person name="Ovchinikova G."/>
            <person name="Ivanova N."/>
            <person name="Mavromatis K."/>
            <person name="Pati A."/>
            <person name="Chen A."/>
            <person name="Palaniappan K."/>
            <person name="Land M."/>
            <person name="Hauser L."/>
            <person name="Jeffries C.D."/>
            <person name="Detter J.C."/>
            <person name="Han C."/>
            <person name="Tapia R."/>
            <person name="Ngatchou-Djao O.D."/>
            <person name="Rohde M."/>
            <person name="Goker M."/>
            <person name="Spring S."/>
            <person name="Sikorski J."/>
            <person name="Woyke T."/>
            <person name="Bristow J."/>
            <person name="Eisen J.A."/>
            <person name="Markowitz V."/>
            <person name="Hugenholtz P."/>
            <person name="Klenk H.P."/>
            <person name="Kyrpides N.C."/>
        </authorList>
    </citation>
    <scope>NUCLEOTIDE SEQUENCE [LARGE SCALE GENOMIC DNA]</scope>
    <source>
        <strain evidence="6">ATCC 23168 / DSM 4126 / NBRC 15989 / NCIMB 1408 / VKM B-1430 / H-43</strain>
    </source>
</reference>
<dbReference type="EMBL" id="CP002349">
    <property type="protein sequence ID" value="ADR20711.1"/>
    <property type="molecule type" value="Genomic_DNA"/>
</dbReference>
<evidence type="ECO:0000256" key="4">
    <source>
        <dbReference type="SAM" id="SignalP"/>
    </source>
</evidence>
<comment type="subcellular location">
    <subcellularLocation>
        <location evidence="1">Cell outer membrane</location>
    </subcellularLocation>
</comment>
<keyword evidence="2" id="KW-0472">Membrane</keyword>
<dbReference type="RefSeq" id="WP_013452862.1">
    <property type="nucleotide sequence ID" value="NC_014759.1"/>
</dbReference>
<dbReference type="KEGG" id="mtt:Ftrac_0709"/>
<dbReference type="eggNOG" id="COG1629">
    <property type="taxonomic scope" value="Bacteria"/>
</dbReference>
<accession>E4TRH7</accession>
<keyword evidence="3" id="KW-0998">Cell outer membrane</keyword>
<keyword evidence="6" id="KW-1185">Reference proteome</keyword>
<dbReference type="Gene3D" id="2.60.40.1120">
    <property type="entry name" value="Carboxypeptidase-like, regulatory domain"/>
    <property type="match status" value="1"/>
</dbReference>
<dbReference type="Proteomes" id="UP000008720">
    <property type="component" value="Chromosome"/>
</dbReference>
<sequence length="775" mass="86666">MKYVLKSFVILIFFFLSKNLAAQTAGTLKGVVMDEFTKVPVVGAHLHIKDAAADVGAISDVNGFFIFDNLPVGKGFIEVSSIGFKPTLVPYELTSGKDLFIEVAMEEAQLQMDEVVVKAGGNAGESPKETVLVSVQSIGIEEAQRTPGSFNDPARVAQSYAGVVSSDDEGNEISVRGNTPSGILWRLEGIEIMSPNHFPNGPGAAGGGVSMISNAVLNQSDFYAGAFSADIGNATSGVFDLYFRKGNSDDYEHSIQVGILGLQFSTEGPILKSSKASYLVNYRYSTVTLLHNAGFKIGGENSIAPEFQDLNFKLYFPTKNKGNVSVFGIIGASEAGDKAVSDTTLWEDRSDYLQEKERYITRIVGLKHEKSVNSNFYIANSIVVNQSNSNFLEDTVNTQLESFSVENLDVDKTELRHKIALNLKLNSKNRLTIGNIYSFNQSDINHTKYDDGVGDLNTLMSAQSKNQFLQSYVQIRHNWSSKLIQNAGVHLSNNFLQNEILIEPRLSFRYSLNARQYINLGIGLHSSLLDPYYQKQVNKSALQLSKALHIIGAYQYFFMEGWSLNAELYYQYLYDLAVDTSQPGIALLNNNLGYQPLNLASDGKGKNYGVDLDLNRNFTDGFYLKLTGSLFQSTYRGIDDQWRNTRFNANFINTFTFGKEFMLSNSKTIGTSFRWVYRGGFREIPIDLEASKIAGETVYNYQLAYASKTPDYFRMDASLYYQKNFSQSTMTISLDIQNLTNRLNFYREVYNREKQIIEEQTYLGLLPNINLKYDF</sequence>
<name>E4TRH7_MARTH</name>
<dbReference type="InterPro" id="IPR008969">
    <property type="entry name" value="CarboxyPept-like_regulatory"/>
</dbReference>
<dbReference type="InterPro" id="IPR037066">
    <property type="entry name" value="Plug_dom_sf"/>
</dbReference>
<dbReference type="HOGENOM" id="CLU_016599_1_2_10"/>
<evidence type="ECO:0000313" key="6">
    <source>
        <dbReference type="Proteomes" id="UP000008720"/>
    </source>
</evidence>
<dbReference type="SUPFAM" id="SSF56935">
    <property type="entry name" value="Porins"/>
    <property type="match status" value="1"/>
</dbReference>
<organism evidence="5 6">
    <name type="scientific">Marivirga tractuosa (strain ATCC 23168 / DSM 4126 / NBRC 15989 / NCIMB 1408 / VKM B-1430 / H-43)</name>
    <name type="common">Microscilla tractuosa</name>
    <name type="synonym">Flexibacter tractuosus</name>
    <dbReference type="NCBI Taxonomy" id="643867"/>
    <lineage>
        <taxon>Bacteria</taxon>
        <taxon>Pseudomonadati</taxon>
        <taxon>Bacteroidota</taxon>
        <taxon>Cytophagia</taxon>
        <taxon>Cytophagales</taxon>
        <taxon>Marivirgaceae</taxon>
        <taxon>Marivirga</taxon>
    </lineage>
</organism>
<feature type="signal peptide" evidence="4">
    <location>
        <begin position="1"/>
        <end position="21"/>
    </location>
</feature>
<keyword evidence="5" id="KW-0675">Receptor</keyword>
<dbReference type="STRING" id="643867.Ftrac_0709"/>
<gene>
    <name evidence="5" type="ordered locus">Ftrac_0709</name>
</gene>
<protein>
    <submittedName>
        <fullName evidence="5">TonB-dependent receptor plug</fullName>
    </submittedName>
</protein>
<dbReference type="SUPFAM" id="SSF49464">
    <property type="entry name" value="Carboxypeptidase regulatory domain-like"/>
    <property type="match status" value="1"/>
</dbReference>
<dbReference type="Pfam" id="PF13715">
    <property type="entry name" value="CarbopepD_reg_2"/>
    <property type="match status" value="1"/>
</dbReference>
<keyword evidence="4" id="KW-0732">Signal</keyword>
<feature type="chain" id="PRO_5005673813" evidence="4">
    <location>
        <begin position="22"/>
        <end position="775"/>
    </location>
</feature>
<evidence type="ECO:0000256" key="3">
    <source>
        <dbReference type="ARBA" id="ARBA00023237"/>
    </source>
</evidence>
<dbReference type="Gene3D" id="2.170.130.10">
    <property type="entry name" value="TonB-dependent receptor, plug domain"/>
    <property type="match status" value="1"/>
</dbReference>
<dbReference type="InterPro" id="IPR036942">
    <property type="entry name" value="Beta-barrel_TonB_sf"/>
</dbReference>
<evidence type="ECO:0000256" key="2">
    <source>
        <dbReference type="ARBA" id="ARBA00023136"/>
    </source>
</evidence>
<dbReference type="AlphaFoldDB" id="E4TRH7"/>
<dbReference type="GO" id="GO:0009279">
    <property type="term" value="C:cell outer membrane"/>
    <property type="evidence" value="ECO:0007669"/>
    <property type="project" value="UniProtKB-SubCell"/>
</dbReference>